<dbReference type="EMBL" id="RQTK01001353">
    <property type="protein sequence ID" value="RUS70692.1"/>
    <property type="molecule type" value="Genomic_DNA"/>
</dbReference>
<keyword evidence="3" id="KW-1185">Reference proteome</keyword>
<protein>
    <submittedName>
        <fullName evidence="2">Uncharacterized protein</fullName>
    </submittedName>
</protein>
<gene>
    <name evidence="2" type="ORF">EGW08_021550</name>
</gene>
<evidence type="ECO:0000313" key="2">
    <source>
        <dbReference type="EMBL" id="RUS70692.1"/>
    </source>
</evidence>
<feature type="non-terminal residue" evidence="2">
    <location>
        <position position="193"/>
    </location>
</feature>
<reference evidence="2 3" key="1">
    <citation type="submission" date="2019-01" db="EMBL/GenBank/DDBJ databases">
        <title>A draft genome assembly of the solar-powered sea slug Elysia chlorotica.</title>
        <authorList>
            <person name="Cai H."/>
            <person name="Li Q."/>
            <person name="Fang X."/>
            <person name="Li J."/>
            <person name="Curtis N.E."/>
            <person name="Altenburger A."/>
            <person name="Shibata T."/>
            <person name="Feng M."/>
            <person name="Maeda T."/>
            <person name="Schwartz J.A."/>
            <person name="Shigenobu S."/>
            <person name="Lundholm N."/>
            <person name="Nishiyama T."/>
            <person name="Yang H."/>
            <person name="Hasebe M."/>
            <person name="Li S."/>
            <person name="Pierce S.K."/>
            <person name="Wang J."/>
        </authorList>
    </citation>
    <scope>NUCLEOTIDE SEQUENCE [LARGE SCALE GENOMIC DNA]</scope>
    <source>
        <strain evidence="2">EC2010</strain>
        <tissue evidence="2">Whole organism of an adult</tissue>
    </source>
</reference>
<dbReference type="AlphaFoldDB" id="A0A3S0ZAV0"/>
<feature type="compositionally biased region" description="Low complexity" evidence="1">
    <location>
        <begin position="17"/>
        <end position="37"/>
    </location>
</feature>
<name>A0A3S0ZAV0_ELYCH</name>
<feature type="compositionally biased region" description="Low complexity" evidence="1">
    <location>
        <begin position="73"/>
        <end position="84"/>
    </location>
</feature>
<evidence type="ECO:0000313" key="3">
    <source>
        <dbReference type="Proteomes" id="UP000271974"/>
    </source>
</evidence>
<dbReference type="OrthoDB" id="6130113at2759"/>
<dbReference type="Proteomes" id="UP000271974">
    <property type="component" value="Unassembled WGS sequence"/>
</dbReference>
<evidence type="ECO:0000256" key="1">
    <source>
        <dbReference type="SAM" id="MobiDB-lite"/>
    </source>
</evidence>
<comment type="caution">
    <text evidence="2">The sequence shown here is derived from an EMBL/GenBank/DDBJ whole genome shotgun (WGS) entry which is preliminary data.</text>
</comment>
<proteinExistence type="predicted"/>
<feature type="region of interest" description="Disordered" evidence="1">
    <location>
        <begin position="1"/>
        <end position="37"/>
    </location>
</feature>
<organism evidence="2 3">
    <name type="scientific">Elysia chlorotica</name>
    <name type="common">Eastern emerald elysia</name>
    <name type="synonym">Sea slug</name>
    <dbReference type="NCBI Taxonomy" id="188477"/>
    <lineage>
        <taxon>Eukaryota</taxon>
        <taxon>Metazoa</taxon>
        <taxon>Spiralia</taxon>
        <taxon>Lophotrochozoa</taxon>
        <taxon>Mollusca</taxon>
        <taxon>Gastropoda</taxon>
        <taxon>Heterobranchia</taxon>
        <taxon>Euthyneura</taxon>
        <taxon>Panpulmonata</taxon>
        <taxon>Sacoglossa</taxon>
        <taxon>Placobranchoidea</taxon>
        <taxon>Plakobranchidae</taxon>
        <taxon>Elysia</taxon>
    </lineage>
</organism>
<sequence>MMQRIFLMRRGAPPPSSSSSPASSSLPSARALPPHLHPFMVPPHIGFQRSPYHPVHAQAPFPADAGSGGAGSAGNSAGAGANNPHPHPHPAMGCTAGFISGGAGAANVHAHRGNAPSMDPVRMYGWADMMPYPSTPVHLPFHQIPYMNFQWRPIGDPNAGEQLPMFPSMPCNVRGASQDTIERNTLPHKYTKV</sequence>
<accession>A0A3S0ZAV0</accession>
<feature type="region of interest" description="Disordered" evidence="1">
    <location>
        <begin position="51"/>
        <end position="94"/>
    </location>
</feature>